<dbReference type="EMBL" id="PSZD01000045">
    <property type="protein sequence ID" value="PPJ19510.1"/>
    <property type="molecule type" value="Genomic_DNA"/>
</dbReference>
<accession>A0A2S5ZV62</accession>
<dbReference type="Pfam" id="PF13396">
    <property type="entry name" value="PLDc_N"/>
    <property type="match status" value="1"/>
</dbReference>
<sequence length="161" mass="17328">MDTFWDYVWYTILVFAFVAYLIILFQILTDLFRDHTVSGIAKAAWVICLVIFPYITALVYLVARGKGMAERAQHAHAEAKQAADDYIRQVAGKSPAEQIADAKALLDSGTIDATEFAQLKARALGHNGSGTGNAGPGSPQGNVDQGNVDQGSVERGDLAAR</sequence>
<keyword evidence="4 7" id="KW-1133">Transmembrane helix</keyword>
<protein>
    <recommendedName>
        <fullName evidence="8">Cardiolipin synthase N-terminal domain-containing protein</fullName>
    </recommendedName>
</protein>
<feature type="region of interest" description="Disordered" evidence="6">
    <location>
        <begin position="124"/>
        <end position="161"/>
    </location>
</feature>
<dbReference type="GO" id="GO:0005886">
    <property type="term" value="C:plasma membrane"/>
    <property type="evidence" value="ECO:0007669"/>
    <property type="project" value="UniProtKB-SubCell"/>
</dbReference>
<keyword evidence="2" id="KW-1003">Cell membrane</keyword>
<name>A0A2S5ZV62_9NOCA</name>
<comment type="subcellular location">
    <subcellularLocation>
        <location evidence="1">Cell membrane</location>
        <topology evidence="1">Multi-pass membrane protein</topology>
    </subcellularLocation>
</comment>
<evidence type="ECO:0000313" key="10">
    <source>
        <dbReference type="Proteomes" id="UP000238356"/>
    </source>
</evidence>
<evidence type="ECO:0000256" key="5">
    <source>
        <dbReference type="ARBA" id="ARBA00023136"/>
    </source>
</evidence>
<evidence type="ECO:0000256" key="4">
    <source>
        <dbReference type="ARBA" id="ARBA00022989"/>
    </source>
</evidence>
<evidence type="ECO:0000259" key="8">
    <source>
        <dbReference type="Pfam" id="PF13396"/>
    </source>
</evidence>
<evidence type="ECO:0000256" key="3">
    <source>
        <dbReference type="ARBA" id="ARBA00022692"/>
    </source>
</evidence>
<feature type="transmembrane region" description="Helical" evidence="7">
    <location>
        <begin position="7"/>
        <end position="28"/>
    </location>
</feature>
<evidence type="ECO:0000256" key="2">
    <source>
        <dbReference type="ARBA" id="ARBA00022475"/>
    </source>
</evidence>
<comment type="caution">
    <text evidence="9">The sequence shown here is derived from an EMBL/GenBank/DDBJ whole genome shotgun (WGS) entry which is preliminary data.</text>
</comment>
<reference evidence="9 10" key="1">
    <citation type="submission" date="2018-02" db="EMBL/GenBank/DDBJ databases">
        <title>8 Nocardia nova and 1 Nocardia cyriacigeorgica strain used for evolution to TMP-SMX.</title>
        <authorList>
            <person name="Mehta H."/>
            <person name="Weng J."/>
            <person name="Shamoo Y."/>
        </authorList>
    </citation>
    <scope>NUCLEOTIDE SEQUENCE [LARGE SCALE GENOMIC DNA]</scope>
    <source>
        <strain evidence="9 10">BAA2227</strain>
    </source>
</reference>
<dbReference type="InterPro" id="IPR027379">
    <property type="entry name" value="CLS_N"/>
</dbReference>
<feature type="domain" description="Cardiolipin synthase N-terminal" evidence="8">
    <location>
        <begin position="19"/>
        <end position="64"/>
    </location>
</feature>
<proteinExistence type="predicted"/>
<keyword evidence="10" id="KW-1185">Reference proteome</keyword>
<gene>
    <name evidence="9" type="ORF">C5F51_35375</name>
</gene>
<feature type="compositionally biased region" description="Basic and acidic residues" evidence="6">
    <location>
        <begin position="152"/>
        <end position="161"/>
    </location>
</feature>
<evidence type="ECO:0000313" key="9">
    <source>
        <dbReference type="EMBL" id="PPJ19510.1"/>
    </source>
</evidence>
<feature type="transmembrane region" description="Helical" evidence="7">
    <location>
        <begin position="40"/>
        <end position="63"/>
    </location>
</feature>
<keyword evidence="5 7" id="KW-0472">Membrane</keyword>
<dbReference type="Proteomes" id="UP000238356">
    <property type="component" value="Unassembled WGS sequence"/>
</dbReference>
<evidence type="ECO:0000256" key="7">
    <source>
        <dbReference type="SAM" id="Phobius"/>
    </source>
</evidence>
<dbReference type="AlphaFoldDB" id="A0A2S5ZV62"/>
<keyword evidence="3 7" id="KW-0812">Transmembrane</keyword>
<evidence type="ECO:0000256" key="1">
    <source>
        <dbReference type="ARBA" id="ARBA00004651"/>
    </source>
</evidence>
<evidence type="ECO:0000256" key="6">
    <source>
        <dbReference type="SAM" id="MobiDB-lite"/>
    </source>
</evidence>
<organism evidence="9 10">
    <name type="scientific">Nocardia nova</name>
    <dbReference type="NCBI Taxonomy" id="37330"/>
    <lineage>
        <taxon>Bacteria</taxon>
        <taxon>Bacillati</taxon>
        <taxon>Actinomycetota</taxon>
        <taxon>Actinomycetes</taxon>
        <taxon>Mycobacteriales</taxon>
        <taxon>Nocardiaceae</taxon>
        <taxon>Nocardia</taxon>
    </lineage>
</organism>
<feature type="compositionally biased region" description="Polar residues" evidence="6">
    <location>
        <begin position="139"/>
        <end position="150"/>
    </location>
</feature>